<dbReference type="Gene3D" id="3.30.720.50">
    <property type="match status" value="1"/>
</dbReference>
<evidence type="ECO:0000313" key="3">
    <source>
        <dbReference type="EMBL" id="CAK9084157.1"/>
    </source>
</evidence>
<accession>A0ABP0QAW9</accession>
<feature type="coiled-coil region" evidence="1">
    <location>
        <begin position="30"/>
        <end position="88"/>
    </location>
</feature>
<protein>
    <recommendedName>
        <fullName evidence="2">WWE domain-containing protein</fullName>
    </recommendedName>
</protein>
<keyword evidence="4" id="KW-1185">Reference proteome</keyword>
<proteinExistence type="predicted"/>
<dbReference type="InterPro" id="IPR037197">
    <property type="entry name" value="WWE_dom_sf"/>
</dbReference>
<dbReference type="SUPFAM" id="SSF117839">
    <property type="entry name" value="WWE domain"/>
    <property type="match status" value="1"/>
</dbReference>
<evidence type="ECO:0000259" key="2">
    <source>
        <dbReference type="PROSITE" id="PS50918"/>
    </source>
</evidence>
<name>A0ABP0QAW9_9DINO</name>
<feature type="domain" description="WWE" evidence="2">
    <location>
        <begin position="84"/>
        <end position="166"/>
    </location>
</feature>
<keyword evidence="1" id="KW-0175">Coiled coil</keyword>
<sequence>MICLGGHSNTPTFPKMTDWEEECRTMQQTLSTERIERERLESALREQKEKVVATKVKKRCWKNAFKKEQTMRAEAEKKVEEMKKVQDQLTVGNSGACWQYEESGGWHAVPPEGNEQMHQAYLAYLRDPTYHNRFAMITSAGVPRQVDFELMMQKHCGTNKVCQIRILPGVPHQSVTPPACLLQQTDQLRSFYVEITDGHIHDKVREVLQFTGHGQDGSHQCSCMKTATVKSVHRIENWRLWQGYKLRREALRKEHASYNVSVTPVALDLDAFDAGGVGKAMTSNQEVFDCGEPLALD</sequence>
<dbReference type="Pfam" id="PF02825">
    <property type="entry name" value="WWE"/>
    <property type="match status" value="1"/>
</dbReference>
<dbReference type="Proteomes" id="UP001642484">
    <property type="component" value="Unassembled WGS sequence"/>
</dbReference>
<dbReference type="EMBL" id="CAXAMN010024140">
    <property type="protein sequence ID" value="CAK9084157.1"/>
    <property type="molecule type" value="Genomic_DNA"/>
</dbReference>
<evidence type="ECO:0000313" key="4">
    <source>
        <dbReference type="Proteomes" id="UP001642484"/>
    </source>
</evidence>
<dbReference type="PROSITE" id="PS50918">
    <property type="entry name" value="WWE"/>
    <property type="match status" value="1"/>
</dbReference>
<reference evidence="3 4" key="1">
    <citation type="submission" date="2024-02" db="EMBL/GenBank/DDBJ databases">
        <authorList>
            <person name="Chen Y."/>
            <person name="Shah S."/>
            <person name="Dougan E. K."/>
            <person name="Thang M."/>
            <person name="Chan C."/>
        </authorList>
    </citation>
    <scope>NUCLEOTIDE SEQUENCE [LARGE SCALE GENOMIC DNA]</scope>
</reference>
<dbReference type="InterPro" id="IPR004170">
    <property type="entry name" value="WWE_dom"/>
</dbReference>
<gene>
    <name evidence="3" type="ORF">CCMP2556_LOCUS40965</name>
</gene>
<organism evidence="3 4">
    <name type="scientific">Durusdinium trenchii</name>
    <dbReference type="NCBI Taxonomy" id="1381693"/>
    <lineage>
        <taxon>Eukaryota</taxon>
        <taxon>Sar</taxon>
        <taxon>Alveolata</taxon>
        <taxon>Dinophyceae</taxon>
        <taxon>Suessiales</taxon>
        <taxon>Symbiodiniaceae</taxon>
        <taxon>Durusdinium</taxon>
    </lineage>
</organism>
<evidence type="ECO:0000256" key="1">
    <source>
        <dbReference type="SAM" id="Coils"/>
    </source>
</evidence>
<comment type="caution">
    <text evidence="3">The sequence shown here is derived from an EMBL/GenBank/DDBJ whole genome shotgun (WGS) entry which is preliminary data.</text>
</comment>